<feature type="coiled-coil region" evidence="1">
    <location>
        <begin position="95"/>
        <end position="123"/>
    </location>
</feature>
<accession>A0A6J5NY11</accession>
<evidence type="ECO:0000313" key="3">
    <source>
        <dbReference type="EMBL" id="CAB4164550.1"/>
    </source>
</evidence>
<proteinExistence type="predicted"/>
<gene>
    <name evidence="3" type="ORF">UFOVP826_50</name>
</gene>
<organism evidence="3">
    <name type="scientific">uncultured Caudovirales phage</name>
    <dbReference type="NCBI Taxonomy" id="2100421"/>
    <lineage>
        <taxon>Viruses</taxon>
        <taxon>Duplodnaviria</taxon>
        <taxon>Heunggongvirae</taxon>
        <taxon>Uroviricota</taxon>
        <taxon>Caudoviricetes</taxon>
        <taxon>Peduoviridae</taxon>
        <taxon>Maltschvirus</taxon>
        <taxon>Maltschvirus maltsch</taxon>
    </lineage>
</organism>
<reference evidence="3" key="1">
    <citation type="submission" date="2020-04" db="EMBL/GenBank/DDBJ databases">
        <authorList>
            <person name="Chiriac C."/>
            <person name="Salcher M."/>
            <person name="Ghai R."/>
            <person name="Kavagutti S V."/>
        </authorList>
    </citation>
    <scope>NUCLEOTIDE SEQUENCE</scope>
</reference>
<protein>
    <submittedName>
        <fullName evidence="3">Uncharacterized protein</fullName>
    </submittedName>
</protein>
<evidence type="ECO:0000256" key="2">
    <source>
        <dbReference type="SAM" id="MobiDB-lite"/>
    </source>
</evidence>
<sequence length="435" mass="47393">MVDWSKWPQALQALGMGMQGDIQGINTLMENQEKFRLEQERIQAERAKQEQIQAILQSLQGQGGGDMDNYASKLGQLAQIDGRFLPTALEAMSPAARADYQLNQITLENARAEQQQKEMLENRRRTVLGGVAPVGSAMGQLSQADQRMPVPPPMAPSAFEQLAGMPETGIDANQAMRDGTLIDLIRPFASGEIGRPVQPVTQEPLAVPQMASAPTSVQSSGVSFPTFQEWASTPKGQAASALGDEKALERYLDDADAFKTRQVTLSDEAAKSAEAEAAGREKALMTLQTSQPVFDNITSMADALLQNQAGLNRITGTASMIPFSVLPESREAQANLDSIKENLSTERLQQIRATGFAPGSITEKEWPRFENALVNLKAAQRPETVRSALVKLKDVMVDIQNIQRKAAGLDLLPKPSETPKQPTRRKYNPETGALE</sequence>
<keyword evidence="1" id="KW-0175">Coiled coil</keyword>
<name>A0A6J5NY11_9CAUD</name>
<dbReference type="EMBL" id="LR796765">
    <property type="protein sequence ID" value="CAB4164550.1"/>
    <property type="molecule type" value="Genomic_DNA"/>
</dbReference>
<evidence type="ECO:0000256" key="1">
    <source>
        <dbReference type="SAM" id="Coils"/>
    </source>
</evidence>
<feature type="region of interest" description="Disordered" evidence="2">
    <location>
        <begin position="408"/>
        <end position="435"/>
    </location>
</feature>